<reference evidence="17" key="1">
    <citation type="submission" date="2023-06" db="EMBL/GenBank/DDBJ databases">
        <title>Genomic analysis of the entomopathogenic nematode Steinernema hermaphroditum.</title>
        <authorList>
            <person name="Schwarz E.M."/>
            <person name="Heppert J.K."/>
            <person name="Baniya A."/>
            <person name="Schwartz H.T."/>
            <person name="Tan C.-H."/>
            <person name="Antoshechkin I."/>
            <person name="Sternberg P.W."/>
            <person name="Goodrich-Blair H."/>
            <person name="Dillman A.R."/>
        </authorList>
    </citation>
    <scope>NUCLEOTIDE SEQUENCE</scope>
    <source>
        <strain evidence="17">PS9179</strain>
        <tissue evidence="17">Whole animal</tissue>
    </source>
</reference>
<evidence type="ECO:0000256" key="10">
    <source>
        <dbReference type="ARBA" id="ARBA00022759"/>
    </source>
</evidence>
<gene>
    <name evidence="17" type="ORF">QR680_009169</name>
</gene>
<evidence type="ECO:0000256" key="11">
    <source>
        <dbReference type="ARBA" id="ARBA00022801"/>
    </source>
</evidence>
<proteinExistence type="inferred from homology"/>
<dbReference type="InterPro" id="IPR029175">
    <property type="entry name" value="EXOC2/Sec5"/>
</dbReference>
<dbReference type="SUPFAM" id="SSF81296">
    <property type="entry name" value="E set domains"/>
    <property type="match status" value="1"/>
</dbReference>
<comment type="function">
    <text evidence="2 14">Component of the exocyst complex involved in the docking of exocytic vesicles with fusion sites on the plasma membrane.</text>
</comment>
<feature type="compositionally biased region" description="Low complexity" evidence="15">
    <location>
        <begin position="941"/>
        <end position="953"/>
    </location>
</feature>
<comment type="similarity">
    <text evidence="3">Belongs to the RNase H family.</text>
</comment>
<feature type="region of interest" description="Disordered" evidence="15">
    <location>
        <begin position="938"/>
        <end position="960"/>
    </location>
</feature>
<keyword evidence="18" id="KW-1185">Reference proteome</keyword>
<dbReference type="InterPro" id="IPR002909">
    <property type="entry name" value="IPT_dom"/>
</dbReference>
<dbReference type="FunFam" id="3.40.970.10:FF:000001">
    <property type="entry name" value="Ribonuclease H1"/>
    <property type="match status" value="1"/>
</dbReference>
<evidence type="ECO:0000313" key="18">
    <source>
        <dbReference type="Proteomes" id="UP001175271"/>
    </source>
</evidence>
<dbReference type="GO" id="GO:0006887">
    <property type="term" value="P:exocytosis"/>
    <property type="evidence" value="ECO:0007669"/>
    <property type="project" value="UniProtKB-KW"/>
</dbReference>
<dbReference type="InterPro" id="IPR011320">
    <property type="entry name" value="RNase_H1_N"/>
</dbReference>
<dbReference type="CDD" id="cd09280">
    <property type="entry name" value="RNase_HI_eukaryote_like"/>
    <property type="match status" value="1"/>
</dbReference>
<organism evidence="17 18">
    <name type="scientific">Steinernema hermaphroditum</name>
    <dbReference type="NCBI Taxonomy" id="289476"/>
    <lineage>
        <taxon>Eukaryota</taxon>
        <taxon>Metazoa</taxon>
        <taxon>Ecdysozoa</taxon>
        <taxon>Nematoda</taxon>
        <taxon>Chromadorea</taxon>
        <taxon>Rhabditida</taxon>
        <taxon>Tylenchina</taxon>
        <taxon>Panagrolaimomorpha</taxon>
        <taxon>Strongyloidoidea</taxon>
        <taxon>Steinernematidae</taxon>
        <taxon>Steinernema</taxon>
    </lineage>
</organism>
<keyword evidence="10" id="KW-0255">Endonuclease</keyword>
<comment type="subunit">
    <text evidence="14">Component of the exocyst complex.</text>
</comment>
<evidence type="ECO:0000256" key="13">
    <source>
        <dbReference type="ARBA" id="ARBA00022927"/>
    </source>
</evidence>
<dbReference type="Gene3D" id="3.30.420.10">
    <property type="entry name" value="Ribonuclease H-like superfamily/Ribonuclease H"/>
    <property type="match status" value="1"/>
</dbReference>
<dbReference type="PANTHER" id="PTHR13043">
    <property type="entry name" value="EXOCYST COMPLEX COMPONENT SEC5"/>
    <property type="match status" value="1"/>
</dbReference>
<keyword evidence="9" id="KW-0479">Metal-binding</keyword>
<dbReference type="InterPro" id="IPR037056">
    <property type="entry name" value="RNase_H1_N_sf"/>
</dbReference>
<keyword evidence="6 14" id="KW-0813">Transport</keyword>
<dbReference type="AlphaFoldDB" id="A0AA39ILP8"/>
<evidence type="ECO:0000259" key="16">
    <source>
        <dbReference type="PROSITE" id="PS50879"/>
    </source>
</evidence>
<dbReference type="GO" id="GO:0046872">
    <property type="term" value="F:metal ion binding"/>
    <property type="evidence" value="ECO:0007669"/>
    <property type="project" value="UniProtKB-KW"/>
</dbReference>
<dbReference type="GO" id="GO:0004523">
    <property type="term" value="F:RNA-DNA hybrid ribonuclease activity"/>
    <property type="evidence" value="ECO:0007669"/>
    <property type="project" value="InterPro"/>
</dbReference>
<dbReference type="CDD" id="cd00603">
    <property type="entry name" value="IPT_PCSR"/>
    <property type="match status" value="1"/>
</dbReference>
<protein>
    <recommendedName>
        <fullName evidence="5 14">Exocyst complex component 2</fullName>
    </recommendedName>
</protein>
<keyword evidence="8" id="KW-0540">Nuclease</keyword>
<accession>A0AA39ILP8</accession>
<evidence type="ECO:0000256" key="14">
    <source>
        <dbReference type="RuleBase" id="RU365069"/>
    </source>
</evidence>
<evidence type="ECO:0000256" key="6">
    <source>
        <dbReference type="ARBA" id="ARBA00022448"/>
    </source>
</evidence>
<evidence type="ECO:0000313" key="17">
    <source>
        <dbReference type="EMBL" id="KAK0425379.1"/>
    </source>
</evidence>
<dbReference type="InterPro" id="IPR013783">
    <property type="entry name" value="Ig-like_fold"/>
</dbReference>
<dbReference type="Pfam" id="PF00075">
    <property type="entry name" value="RNase_H"/>
    <property type="match status" value="1"/>
</dbReference>
<name>A0AA39ILP8_9BILA</name>
<dbReference type="GO" id="GO:0006893">
    <property type="term" value="P:Golgi to plasma membrane transport"/>
    <property type="evidence" value="ECO:0007669"/>
    <property type="project" value="UniProtKB-UniRule"/>
</dbReference>
<dbReference type="Pfam" id="PF15469">
    <property type="entry name" value="Sec5"/>
    <property type="match status" value="1"/>
</dbReference>
<dbReference type="GO" id="GO:0000145">
    <property type="term" value="C:exocyst"/>
    <property type="evidence" value="ECO:0007669"/>
    <property type="project" value="UniProtKB-UniRule"/>
</dbReference>
<dbReference type="Proteomes" id="UP001175271">
    <property type="component" value="Unassembled WGS sequence"/>
</dbReference>
<dbReference type="EMBL" id="JAUCMV010000001">
    <property type="protein sequence ID" value="KAK0425379.1"/>
    <property type="molecule type" value="Genomic_DNA"/>
</dbReference>
<comment type="caution">
    <text evidence="17">The sequence shown here is derived from an EMBL/GenBank/DDBJ whole genome shotgun (WGS) entry which is preliminary data.</text>
</comment>
<dbReference type="Gene3D" id="2.60.40.10">
    <property type="entry name" value="Immunoglobulins"/>
    <property type="match status" value="1"/>
</dbReference>
<dbReference type="GO" id="GO:0015031">
    <property type="term" value="P:protein transport"/>
    <property type="evidence" value="ECO:0007669"/>
    <property type="project" value="UniProtKB-KW"/>
</dbReference>
<keyword evidence="13 14" id="KW-0653">Protein transport</keyword>
<keyword evidence="11" id="KW-0378">Hydrolase</keyword>
<dbReference type="GO" id="GO:0003676">
    <property type="term" value="F:nucleic acid binding"/>
    <property type="evidence" value="ECO:0007669"/>
    <property type="project" value="InterPro"/>
</dbReference>
<evidence type="ECO:0000256" key="3">
    <source>
        <dbReference type="ARBA" id="ARBA00005300"/>
    </source>
</evidence>
<dbReference type="FunFam" id="2.60.40.10:FF:000196">
    <property type="entry name" value="Exocyst complex component 2"/>
    <property type="match status" value="1"/>
</dbReference>
<evidence type="ECO:0000256" key="7">
    <source>
        <dbReference type="ARBA" id="ARBA00022483"/>
    </source>
</evidence>
<keyword evidence="12" id="KW-0460">Magnesium</keyword>
<dbReference type="InterPro" id="IPR014756">
    <property type="entry name" value="Ig_E-set"/>
</dbReference>
<comment type="similarity">
    <text evidence="4 14">Belongs to the SEC5 family.</text>
</comment>
<evidence type="ECO:0000256" key="5">
    <source>
        <dbReference type="ARBA" id="ARBA00017526"/>
    </source>
</evidence>
<dbReference type="SUPFAM" id="SSF55658">
    <property type="entry name" value="L9 N-domain-like"/>
    <property type="match status" value="1"/>
</dbReference>
<evidence type="ECO:0000256" key="9">
    <source>
        <dbReference type="ARBA" id="ARBA00022723"/>
    </source>
</evidence>
<dbReference type="PANTHER" id="PTHR13043:SF1">
    <property type="entry name" value="EXOCYST COMPLEX COMPONENT 2"/>
    <property type="match status" value="1"/>
</dbReference>
<evidence type="ECO:0000256" key="2">
    <source>
        <dbReference type="ARBA" id="ARBA00002660"/>
    </source>
</evidence>
<dbReference type="Gene3D" id="3.40.970.10">
    <property type="entry name" value="Ribonuclease H1, N-terminal domain"/>
    <property type="match status" value="1"/>
</dbReference>
<dbReference type="InterPro" id="IPR009027">
    <property type="entry name" value="Ribosomal_bL9/RNase_H1_N"/>
</dbReference>
<dbReference type="InterPro" id="IPR002156">
    <property type="entry name" value="RNaseH_domain"/>
</dbReference>
<dbReference type="Pfam" id="PF01833">
    <property type="entry name" value="TIG"/>
    <property type="match status" value="1"/>
</dbReference>
<evidence type="ECO:0000256" key="1">
    <source>
        <dbReference type="ARBA" id="ARBA00001946"/>
    </source>
</evidence>
<dbReference type="Pfam" id="PF01693">
    <property type="entry name" value="Cauli_VI"/>
    <property type="match status" value="1"/>
</dbReference>
<dbReference type="InterPro" id="IPR012337">
    <property type="entry name" value="RNaseH-like_sf"/>
</dbReference>
<dbReference type="InterPro" id="IPR039481">
    <property type="entry name" value="EXOC2/Sec5_N_dom"/>
</dbReference>
<sequence length="1191" mass="133107">MSLFFSLIGRSSFSSFAVQNMGKARGFYAVARGFKVGVYTTWDECKKQVSGFQNARYKKFPSIEEAQGFIEENTTLPSSSDSRLPPPPSASSSLYALRNNRKRTFPSAACSYGGGPSGPKLSRSISTSAAVGSGSSSTWKNATVVYTDGACSSNGKNNARAGYGVYWGDDHPDNVSEPLVGPATNNRAELQAVVKALEQGRDKGLDRLIVRTDSNLLIQSMEKWIKGWKKKGWVTANGQPVKNRDLLEKVDNLMSEVDVKFEHVRGHAGIHGNEMADRFLMAPNGAPSDGHPIITGLSPKEGVPGQSVTIRGENLGIDQSDLVVLLICGTDCLMSAKWKSPTKIVARVGNAKRGLGEITICTRSGGRGISNVQFRVFPQTTGPLEESAVWVDEMRTVPGREVVRTIQETNDNVDALGINVDPKNRLDTTSLSRLFPDGSSNRRMESFDPRYYLLESHSHTKLEDLKKGVENMKQTALVEAESSKDVHKANLHSLISCVDALANFHDRLQLERNTRGWPLSKNLSEKVDDSSATADQLFLDVLNRKDRADATRNALSILTRFRFIFFLPSAIDENLAKGEYSAILNDYTRAKSLFKDTDVELFKEVMQVLDEKMIALKSLLKQRLIDVPTTFEDQSKLIKYLKCLDPESDPSWECITAYHCWLEDVLWQLQDKHHSLAVQDQAHRNEGMYQVEGISLHRQQFVGELISVLSDKLQTFWKLSQIYSSATDERYVQKQMDIDQMLINTINMSSWLMLNALAPSFLPEKDSIVNEYKIAGQFVTWPDISDRQQINELFASLKLLRVCVNSLLEFPNAALNHKHVQPLIELCNTLRLQCLDLLVRSTSTAIVALGAKENWKIDVVAGVSKTTLPYQYENELVESLPYFQQICSHDGFSGEFDLFSNESFKEMLISRFSLLIQSIKDCFEGLLKLKDNRRPQKLTLDDTSSTRSSTPSRGAPVGSNFDESDLGSAHNASSTAPSSNVTGRRLLISICNLECIIDHSLPMICKRLSGSGVRFADVILDKCKQKLVSYRSTIVRHYLAMKAATFTTLMDAVSYEDACEEDVSYFIKELIMCMVSIQSEMVVLAPQLSEQVMMSSVHTAVEKLLQALEGVPVRHEDQSTQIVVDITALEEALQAYMSLDNRRMLNALRAELMKRMDTERFQESMRSFRSSLRLAIESLKIPDSYTESSEI</sequence>
<dbReference type="InterPro" id="IPR036397">
    <property type="entry name" value="RNaseH_sf"/>
</dbReference>
<dbReference type="SUPFAM" id="SSF53098">
    <property type="entry name" value="Ribonuclease H-like"/>
    <property type="match status" value="1"/>
</dbReference>
<evidence type="ECO:0000256" key="4">
    <source>
        <dbReference type="ARBA" id="ARBA00010578"/>
    </source>
</evidence>
<dbReference type="PROSITE" id="PS50879">
    <property type="entry name" value="RNASE_H_1"/>
    <property type="match status" value="1"/>
</dbReference>
<comment type="cofactor">
    <cofactor evidence="1">
        <name>Mg(2+)</name>
        <dbReference type="ChEBI" id="CHEBI:18420"/>
    </cofactor>
</comment>
<evidence type="ECO:0000256" key="8">
    <source>
        <dbReference type="ARBA" id="ARBA00022722"/>
    </source>
</evidence>
<keyword evidence="7 14" id="KW-0268">Exocytosis</keyword>
<evidence type="ECO:0000256" key="15">
    <source>
        <dbReference type="SAM" id="MobiDB-lite"/>
    </source>
</evidence>
<evidence type="ECO:0000256" key="12">
    <source>
        <dbReference type="ARBA" id="ARBA00022842"/>
    </source>
</evidence>
<feature type="region of interest" description="Disordered" evidence="15">
    <location>
        <begin position="74"/>
        <end position="93"/>
    </location>
</feature>
<feature type="domain" description="RNase H type-1" evidence="16">
    <location>
        <begin position="139"/>
        <end position="285"/>
    </location>
</feature>
<dbReference type="FunFam" id="3.30.420.10:FF:000115">
    <property type="entry name" value="Ribonuclease H"/>
    <property type="match status" value="1"/>
</dbReference>